<evidence type="ECO:0000313" key="1">
    <source>
        <dbReference type="EMBL" id="SDB83938.1"/>
    </source>
</evidence>
<keyword evidence="2" id="KW-1185">Reference proteome</keyword>
<accession>A0A1G6GPR6</accession>
<reference evidence="2" key="1">
    <citation type="submission" date="2016-09" db="EMBL/GenBank/DDBJ databases">
        <authorList>
            <person name="Varghese N."/>
            <person name="Submissions S."/>
        </authorList>
    </citation>
    <scope>NUCLEOTIDE SEQUENCE [LARGE SCALE GENOMIC DNA]</scope>
    <source>
        <strain evidence="2">25nlg</strain>
    </source>
</reference>
<dbReference type="EMBL" id="FMYM01000001">
    <property type="protein sequence ID" value="SDB83938.1"/>
    <property type="molecule type" value="Genomic_DNA"/>
</dbReference>
<dbReference type="Proteomes" id="UP000242662">
    <property type="component" value="Unassembled WGS sequence"/>
</dbReference>
<name>A0A1G6GPR6_9BACI</name>
<organism evidence="1 2">
    <name type="scientific">Shouchella lonarensis</name>
    <dbReference type="NCBI Taxonomy" id="1464122"/>
    <lineage>
        <taxon>Bacteria</taxon>
        <taxon>Bacillati</taxon>
        <taxon>Bacillota</taxon>
        <taxon>Bacilli</taxon>
        <taxon>Bacillales</taxon>
        <taxon>Bacillaceae</taxon>
        <taxon>Shouchella</taxon>
    </lineage>
</organism>
<gene>
    <name evidence="1" type="ORF">SAMN05421737_101338</name>
</gene>
<protein>
    <submittedName>
        <fullName evidence="1">Uncharacterized protein</fullName>
    </submittedName>
</protein>
<dbReference type="AlphaFoldDB" id="A0A1G6GPR6"/>
<sequence length="57" mass="6365">MYKTELEALIYQDIMNVTAQGAPLSYTAQVDAVKEAYPDATLLSFMITDNKQTATEF</sequence>
<evidence type="ECO:0000313" key="2">
    <source>
        <dbReference type="Proteomes" id="UP000242662"/>
    </source>
</evidence>
<proteinExistence type="predicted"/>